<reference evidence="1" key="2">
    <citation type="journal article" date="2015" name="Fish Shellfish Immunol.">
        <title>Early steps in the European eel (Anguilla anguilla)-Vibrio vulnificus interaction in the gills: Role of the RtxA13 toxin.</title>
        <authorList>
            <person name="Callol A."/>
            <person name="Pajuelo D."/>
            <person name="Ebbesson L."/>
            <person name="Teles M."/>
            <person name="MacKenzie S."/>
            <person name="Amaro C."/>
        </authorList>
    </citation>
    <scope>NUCLEOTIDE SEQUENCE</scope>
</reference>
<evidence type="ECO:0000313" key="1">
    <source>
        <dbReference type="EMBL" id="JAH17525.1"/>
    </source>
</evidence>
<name>A0A0E9QMJ8_ANGAN</name>
<proteinExistence type="predicted"/>
<accession>A0A0E9QMJ8</accession>
<sequence>MYKILLMAGSQSTLQ</sequence>
<organism evidence="1">
    <name type="scientific">Anguilla anguilla</name>
    <name type="common">European freshwater eel</name>
    <name type="synonym">Muraena anguilla</name>
    <dbReference type="NCBI Taxonomy" id="7936"/>
    <lineage>
        <taxon>Eukaryota</taxon>
        <taxon>Metazoa</taxon>
        <taxon>Chordata</taxon>
        <taxon>Craniata</taxon>
        <taxon>Vertebrata</taxon>
        <taxon>Euteleostomi</taxon>
        <taxon>Actinopterygii</taxon>
        <taxon>Neopterygii</taxon>
        <taxon>Teleostei</taxon>
        <taxon>Anguilliformes</taxon>
        <taxon>Anguillidae</taxon>
        <taxon>Anguilla</taxon>
    </lineage>
</organism>
<reference evidence="1" key="1">
    <citation type="submission" date="2014-11" db="EMBL/GenBank/DDBJ databases">
        <authorList>
            <person name="Amaro Gonzalez C."/>
        </authorList>
    </citation>
    <scope>NUCLEOTIDE SEQUENCE</scope>
</reference>
<dbReference type="EMBL" id="GBXM01091052">
    <property type="protein sequence ID" value="JAH17525.1"/>
    <property type="molecule type" value="Transcribed_RNA"/>
</dbReference>
<protein>
    <submittedName>
        <fullName evidence="1">Uncharacterized protein</fullName>
    </submittedName>
</protein>